<proteinExistence type="predicted"/>
<dbReference type="Proteomes" id="UP000433089">
    <property type="component" value="Unassembled WGS sequence"/>
</dbReference>
<reference evidence="1 2" key="1">
    <citation type="submission" date="2019-10" db="EMBL/GenBank/DDBJ databases">
        <authorList>
            <person name="Karimi E."/>
        </authorList>
    </citation>
    <scope>NUCLEOTIDE SEQUENCE [LARGE SCALE GENOMIC DNA]</scope>
    <source>
        <strain evidence="1">Bacillus sp. 348</strain>
    </source>
</reference>
<organism evidence="1 2">
    <name type="scientific">Bacillus altitudinis</name>
    <dbReference type="NCBI Taxonomy" id="293387"/>
    <lineage>
        <taxon>Bacteria</taxon>
        <taxon>Bacillati</taxon>
        <taxon>Bacillota</taxon>
        <taxon>Bacilli</taxon>
        <taxon>Bacillales</taxon>
        <taxon>Bacillaceae</taxon>
        <taxon>Bacillus</taxon>
    </lineage>
</organism>
<protein>
    <submittedName>
        <fullName evidence="1">Uncharacterized protein</fullName>
    </submittedName>
</protein>
<gene>
    <name evidence="1" type="ORF">BACI348_51029</name>
</gene>
<evidence type="ECO:0000313" key="2">
    <source>
        <dbReference type="Proteomes" id="UP000433089"/>
    </source>
</evidence>
<dbReference type="RefSeq" id="WP_061420738.1">
    <property type="nucleotide sequence ID" value="NZ_JAFKOO010000005.1"/>
</dbReference>
<accession>A0A653Y4B5</accession>
<name>A0A653Y4B5_BACAB</name>
<evidence type="ECO:0000313" key="1">
    <source>
        <dbReference type="EMBL" id="VXC37280.1"/>
    </source>
</evidence>
<sequence>MSKLKMWVVSILAVLILGGGGWTAYQAIAQKNSLNHAYAFAYKTKDRMSWFEISENKGKVTGHLNEKYIEEIWWDPKIYKKQYVVSGSSKENGYEFRVKQGKETIIYEVQMSGKDLSVKKQGDKKSRIYKAINRKKLDSYHKKIQDRHQHLVDTSETRFYDNMRHFRDKVAKVYGFLYTAEDKQLFLQVESMHIEIGWNGSFLITTVSEEGCKPYKEMKLEVGGFTDGGGFLDMSYDPIIEQGVIIGSTDRDAKSIKLPIKKINGTIELRAFTRQEYKKLPKPYIMTGDSVELKAVTKKEYEKQAKAFKKKAEEKRK</sequence>
<dbReference type="EMBL" id="CABWLH010000010">
    <property type="protein sequence ID" value="VXC37280.1"/>
    <property type="molecule type" value="Genomic_DNA"/>
</dbReference>
<dbReference type="AlphaFoldDB" id="A0A653Y4B5"/>